<dbReference type="PANTHER" id="PTHR31086">
    <property type="entry name" value="ALUMINUM-ACTIVATED MALATE TRANSPORTER 10"/>
    <property type="match status" value="1"/>
</dbReference>
<evidence type="ECO:0000256" key="1">
    <source>
        <dbReference type="ARBA" id="ARBA00004141"/>
    </source>
</evidence>
<dbReference type="EMBL" id="JACGWM010000001">
    <property type="protein sequence ID" value="KAL0396813.1"/>
    <property type="molecule type" value="Genomic_DNA"/>
</dbReference>
<reference evidence="10" key="1">
    <citation type="submission" date="2020-06" db="EMBL/GenBank/DDBJ databases">
        <authorList>
            <person name="Li T."/>
            <person name="Hu X."/>
            <person name="Zhang T."/>
            <person name="Song X."/>
            <person name="Zhang H."/>
            <person name="Dai N."/>
            <person name="Sheng W."/>
            <person name="Hou X."/>
            <person name="Wei L."/>
        </authorList>
    </citation>
    <scope>NUCLEOTIDE SEQUENCE</scope>
    <source>
        <strain evidence="10">KEN8</strain>
        <tissue evidence="10">Leaf</tissue>
    </source>
</reference>
<evidence type="ECO:0000256" key="7">
    <source>
        <dbReference type="ARBA" id="ARBA00023136"/>
    </source>
</evidence>
<sequence>MSKERLLPFGSLERNEDDTITCSCFKLMHDRVLQLWKDSCNFSKKALEMGRKDPRKVIYAIKMGFALALVSLFIFWKKPADVSQFSIWAILTVIVMFEFSIGATFIKGFNRGLGTFCAGMLAFLFAELSLLAGEWEKVVIEFFIPGSFASYLKLYPTMAPYEYGYRVFVLTFCILMVAGNRTREYTVAILSRLVLIAVGACICFIINICIYPIWAGDDLHRLVVNNFTELAASLEGCVDGYLKYVDYNRIPARFMSQSSGDQLYLGYKTVIESASREQTLLGFAVWEPPHGRYRTLRHPWRTYVKVSGAVRHCAYTVMALHGCILSEIQAPPEKRQVFRSQLQRVSAEGAKVLRELGNKIEKMEKLGTDDNILKEVHEAGEQLQKKIDQRSFLLVNSESREIGNHTKVLEDLGDLPSEREYESLQLGFKSLSETAIYVKSPLISTPRLPNKDLPKQKLRKHVPWPSWISFEGHGLIKEDEVKTYQSASALSLATFASLLIEFVARLQNVVDCFEELSEEAEFKDPNIIVLTTSACFWTRFLRCFSFKS</sequence>
<feature type="transmembrane region" description="Helical" evidence="9">
    <location>
        <begin position="113"/>
        <end position="132"/>
    </location>
</feature>
<gene>
    <name evidence="10" type="ORF">Scaly_0129700</name>
</gene>
<name>A0AAW2SY92_9LAMI</name>
<evidence type="ECO:0000256" key="5">
    <source>
        <dbReference type="ARBA" id="ARBA00022989"/>
    </source>
</evidence>
<keyword evidence="8" id="KW-0407">Ion channel</keyword>
<evidence type="ECO:0000256" key="9">
    <source>
        <dbReference type="SAM" id="Phobius"/>
    </source>
</evidence>
<reference evidence="10" key="2">
    <citation type="journal article" date="2024" name="Plant">
        <title>Genomic evolution and insights into agronomic trait innovations of Sesamum species.</title>
        <authorList>
            <person name="Miao H."/>
            <person name="Wang L."/>
            <person name="Qu L."/>
            <person name="Liu H."/>
            <person name="Sun Y."/>
            <person name="Le M."/>
            <person name="Wang Q."/>
            <person name="Wei S."/>
            <person name="Zheng Y."/>
            <person name="Lin W."/>
            <person name="Duan Y."/>
            <person name="Cao H."/>
            <person name="Xiong S."/>
            <person name="Wang X."/>
            <person name="Wei L."/>
            <person name="Li C."/>
            <person name="Ma Q."/>
            <person name="Ju M."/>
            <person name="Zhao R."/>
            <person name="Li G."/>
            <person name="Mu C."/>
            <person name="Tian Q."/>
            <person name="Mei H."/>
            <person name="Zhang T."/>
            <person name="Gao T."/>
            <person name="Zhang H."/>
        </authorList>
    </citation>
    <scope>NUCLEOTIDE SEQUENCE</scope>
    <source>
        <strain evidence="10">KEN8</strain>
    </source>
</reference>
<proteinExistence type="inferred from homology"/>
<comment type="caution">
    <text evidence="10">The sequence shown here is derived from an EMBL/GenBank/DDBJ whole genome shotgun (WGS) entry which is preliminary data.</text>
</comment>
<feature type="transmembrane region" description="Helical" evidence="9">
    <location>
        <begin position="163"/>
        <end position="181"/>
    </location>
</feature>
<comment type="subcellular location">
    <subcellularLocation>
        <location evidence="1">Membrane</location>
        <topology evidence="1">Multi-pass membrane protein</topology>
    </subcellularLocation>
</comment>
<organism evidence="10">
    <name type="scientific">Sesamum calycinum</name>
    <dbReference type="NCBI Taxonomy" id="2727403"/>
    <lineage>
        <taxon>Eukaryota</taxon>
        <taxon>Viridiplantae</taxon>
        <taxon>Streptophyta</taxon>
        <taxon>Embryophyta</taxon>
        <taxon>Tracheophyta</taxon>
        <taxon>Spermatophyta</taxon>
        <taxon>Magnoliopsida</taxon>
        <taxon>eudicotyledons</taxon>
        <taxon>Gunneridae</taxon>
        <taxon>Pentapetalae</taxon>
        <taxon>asterids</taxon>
        <taxon>lamiids</taxon>
        <taxon>Lamiales</taxon>
        <taxon>Pedaliaceae</taxon>
        <taxon>Sesamum</taxon>
    </lineage>
</organism>
<evidence type="ECO:0000256" key="4">
    <source>
        <dbReference type="ARBA" id="ARBA00022692"/>
    </source>
</evidence>
<dbReference type="GO" id="GO:0015743">
    <property type="term" value="P:malate transport"/>
    <property type="evidence" value="ECO:0007669"/>
    <property type="project" value="InterPro"/>
</dbReference>
<evidence type="ECO:0000313" key="10">
    <source>
        <dbReference type="EMBL" id="KAL0396813.1"/>
    </source>
</evidence>
<keyword evidence="6" id="KW-0406">Ion transport</keyword>
<keyword evidence="5 9" id="KW-1133">Transmembrane helix</keyword>
<feature type="transmembrane region" description="Helical" evidence="9">
    <location>
        <begin position="57"/>
        <end position="75"/>
    </location>
</feature>
<evidence type="ECO:0000256" key="2">
    <source>
        <dbReference type="ARBA" id="ARBA00007079"/>
    </source>
</evidence>
<dbReference type="GO" id="GO:0016020">
    <property type="term" value="C:membrane"/>
    <property type="evidence" value="ECO:0007669"/>
    <property type="project" value="UniProtKB-SubCell"/>
</dbReference>
<dbReference type="InterPro" id="IPR020966">
    <property type="entry name" value="ALMT"/>
</dbReference>
<evidence type="ECO:0000256" key="8">
    <source>
        <dbReference type="ARBA" id="ARBA00023303"/>
    </source>
</evidence>
<protein>
    <submittedName>
        <fullName evidence="10">Aluminum-activated malate transporter 9</fullName>
    </submittedName>
</protein>
<comment type="similarity">
    <text evidence="2">Belongs to the aromatic acid exporter (TC 2.A.85) family.</text>
</comment>
<evidence type="ECO:0000256" key="6">
    <source>
        <dbReference type="ARBA" id="ARBA00023065"/>
    </source>
</evidence>
<feature type="transmembrane region" description="Helical" evidence="9">
    <location>
        <begin position="193"/>
        <end position="214"/>
    </location>
</feature>
<evidence type="ECO:0000256" key="3">
    <source>
        <dbReference type="ARBA" id="ARBA00022448"/>
    </source>
</evidence>
<keyword evidence="7 9" id="KW-0472">Membrane</keyword>
<keyword evidence="3" id="KW-0813">Transport</keyword>
<feature type="transmembrane region" description="Helical" evidence="9">
    <location>
        <begin position="87"/>
        <end position="106"/>
    </location>
</feature>
<dbReference type="AlphaFoldDB" id="A0AAW2SY92"/>
<dbReference type="Pfam" id="PF11744">
    <property type="entry name" value="ALMT"/>
    <property type="match status" value="1"/>
</dbReference>
<dbReference type="GO" id="GO:0034220">
    <property type="term" value="P:monoatomic ion transmembrane transport"/>
    <property type="evidence" value="ECO:0007669"/>
    <property type="project" value="UniProtKB-KW"/>
</dbReference>
<accession>A0AAW2SY92</accession>
<keyword evidence="4 9" id="KW-0812">Transmembrane</keyword>